<evidence type="ECO:0000259" key="1">
    <source>
        <dbReference type="PROSITE" id="PS50878"/>
    </source>
</evidence>
<dbReference type="PANTHER" id="PTHR47027:SF20">
    <property type="entry name" value="REVERSE TRANSCRIPTASE-LIKE PROTEIN WITH RNA-DIRECTED DNA POLYMERASE DOMAIN"/>
    <property type="match status" value="1"/>
</dbReference>
<gene>
    <name evidence="2" type="primary">PO21</name>
</gene>
<dbReference type="GO" id="GO:0071897">
    <property type="term" value="P:DNA biosynthetic process"/>
    <property type="evidence" value="ECO:0007669"/>
    <property type="project" value="UniProtKB-ARBA"/>
</dbReference>
<evidence type="ECO:0000313" key="2">
    <source>
        <dbReference type="EMBL" id="JAB67358.1"/>
    </source>
</evidence>
<feature type="domain" description="Reverse transcriptase" evidence="1">
    <location>
        <begin position="1"/>
        <end position="161"/>
    </location>
</feature>
<reference evidence="2" key="1">
    <citation type="submission" date="2013-07" db="EMBL/GenBank/DDBJ databases">
        <title>Midgut Transcriptome Profiling of Anoplphora glabripennis, a Lignocellulose Degrading, Wood-Boring Cerambycid.</title>
        <authorList>
            <person name="Scully E.D."/>
            <person name="Hoover K."/>
            <person name="Carlson J.E."/>
            <person name="Tien M."/>
            <person name="Geib S.M."/>
        </authorList>
    </citation>
    <scope>NUCLEOTIDE SEQUENCE</scope>
</reference>
<feature type="non-terminal residue" evidence="2">
    <location>
        <position position="1"/>
    </location>
</feature>
<dbReference type="Pfam" id="PF00078">
    <property type="entry name" value="RVT_1"/>
    <property type="match status" value="1"/>
</dbReference>
<dbReference type="EMBL" id="GALX01001108">
    <property type="protein sequence ID" value="JAB67358.1"/>
    <property type="molecule type" value="Transcribed_RNA"/>
</dbReference>
<proteinExistence type="predicted"/>
<dbReference type="PANTHER" id="PTHR47027">
    <property type="entry name" value="REVERSE TRANSCRIPTASE DOMAIN-CONTAINING PROTEIN"/>
    <property type="match status" value="1"/>
</dbReference>
<dbReference type="SUPFAM" id="SSF56672">
    <property type="entry name" value="DNA/RNA polymerases"/>
    <property type="match status" value="1"/>
</dbReference>
<dbReference type="PROSITE" id="PS50878">
    <property type="entry name" value="RT_POL"/>
    <property type="match status" value="1"/>
</dbReference>
<name>V5H3E7_ANOGL</name>
<organism evidence="2">
    <name type="scientific">Anoplophora glabripennis</name>
    <name type="common">Asian longhorn beetle</name>
    <name type="synonym">Anoplophora nobilis</name>
    <dbReference type="NCBI Taxonomy" id="217634"/>
    <lineage>
        <taxon>Eukaryota</taxon>
        <taxon>Metazoa</taxon>
        <taxon>Ecdysozoa</taxon>
        <taxon>Arthropoda</taxon>
        <taxon>Hexapoda</taxon>
        <taxon>Insecta</taxon>
        <taxon>Pterygota</taxon>
        <taxon>Neoptera</taxon>
        <taxon>Endopterygota</taxon>
        <taxon>Coleoptera</taxon>
        <taxon>Polyphaga</taxon>
        <taxon>Cucujiformia</taxon>
        <taxon>Chrysomeloidea</taxon>
        <taxon>Cerambycidae</taxon>
        <taxon>Lamiinae</taxon>
        <taxon>Lamiini</taxon>
        <taxon>Anoplophora</taxon>
    </lineage>
</organism>
<dbReference type="Gene3D" id="3.30.70.270">
    <property type="match status" value="1"/>
</dbReference>
<dbReference type="InterPro" id="IPR043128">
    <property type="entry name" value="Rev_trsase/Diguanyl_cyclase"/>
</dbReference>
<dbReference type="AlphaFoldDB" id="V5H3E7"/>
<protein>
    <submittedName>
        <fullName evidence="2">Retrovirus-related Pol polyprotein</fullName>
    </submittedName>
</protein>
<dbReference type="InterPro" id="IPR043502">
    <property type="entry name" value="DNA/RNA_pol_sf"/>
</dbReference>
<accession>V5H3E7</accession>
<sequence length="172" mass="19751">YDSINRRRLFQVMRKLRIPGKLRRLVEMTVRKTANKVIIDGSTSEEFAVKKGLRQGDPLSTVLFNLVQETILRESGINTKGLLYGNRHQCLAYADDVVLMARSKGEVIRTFKLLESKAREYGLRINESKTKYIVMKDMNTGLSTNLVINYTDNRTYIGESATGRIFRDNINK</sequence>
<dbReference type="InterPro" id="IPR000477">
    <property type="entry name" value="RT_dom"/>
</dbReference>